<feature type="binding site" evidence="4">
    <location>
        <position position="152"/>
    </location>
    <ligand>
        <name>D-ribulose 5-phosphate</name>
        <dbReference type="ChEBI" id="CHEBI:58121"/>
    </ligand>
</feature>
<evidence type="ECO:0000256" key="4">
    <source>
        <dbReference type="PIRSR" id="PIRSR005384-2"/>
    </source>
</evidence>
<evidence type="ECO:0000256" key="2">
    <source>
        <dbReference type="ARBA" id="ARBA00023235"/>
    </source>
</evidence>
<evidence type="ECO:0000256" key="1">
    <source>
        <dbReference type="ARBA" id="ARBA00008754"/>
    </source>
</evidence>
<reference evidence="5 6" key="1">
    <citation type="submission" date="2016-08" db="EMBL/GenBank/DDBJ databases">
        <title>Hymenobacter coccineus sp. nov., Hymenobacter lapidarius sp. nov. and Hymenobacter glacialis sp. nov., isolated from Antarctic soil.</title>
        <authorList>
            <person name="Sedlacek I."/>
            <person name="Kralova S."/>
            <person name="Kyrova K."/>
            <person name="Maslanova I."/>
            <person name="Stankova E."/>
            <person name="Vrbovska V."/>
            <person name="Nemec M."/>
            <person name="Bartak M."/>
            <person name="Svec P."/>
            <person name="Busse H.-J."/>
            <person name="Pantucek R."/>
        </authorList>
    </citation>
    <scope>NUCLEOTIDE SEQUENCE [LARGE SCALE GENOMIC DNA]</scope>
    <source>
        <strain evidence="5 6">CCM 8648</strain>
    </source>
</reference>
<comment type="similarity">
    <text evidence="1">Belongs to the LacAB/RpiB family.</text>
</comment>
<dbReference type="InterPro" id="IPR036569">
    <property type="entry name" value="RpiB_LacA_LacB_sf"/>
</dbReference>
<feature type="binding site" evidence="4">
    <location>
        <begin position="82"/>
        <end position="86"/>
    </location>
    <ligand>
        <name>D-ribulose 5-phosphate</name>
        <dbReference type="ChEBI" id="CHEBI:58121"/>
    </ligand>
</feature>
<dbReference type="InterPro" id="IPR003500">
    <property type="entry name" value="RpiB_LacA_LacB"/>
</dbReference>
<sequence>MPSWHRSRIRPANLIAMKLALGSDHAGFAQKEMLRTWLAGQGYEVQDFGTHSADSMDYPDVAHPLSAAVAAGAPEQGILLCGSANGVCITANKHEGVRAAIAWLPELAALARQHNNANVLCVPARYVSEEQAREIVSAFLKTDFEGGRHQARVSKINC</sequence>
<dbReference type="NCBIfam" id="TIGR01120">
    <property type="entry name" value="rpiB"/>
    <property type="match status" value="1"/>
</dbReference>
<dbReference type="NCBIfam" id="TIGR00689">
    <property type="entry name" value="rpiB_lacA_lacB"/>
    <property type="match status" value="1"/>
</dbReference>
<dbReference type="PIRSF" id="PIRSF005384">
    <property type="entry name" value="RpiB_LacA_B"/>
    <property type="match status" value="1"/>
</dbReference>
<organism evidence="5 6">
    <name type="scientific">Hymenobacter glacialis</name>
    <dbReference type="NCBI Taxonomy" id="1908236"/>
    <lineage>
        <taxon>Bacteria</taxon>
        <taxon>Pseudomonadati</taxon>
        <taxon>Bacteroidota</taxon>
        <taxon>Cytophagia</taxon>
        <taxon>Cytophagales</taxon>
        <taxon>Hymenobacteraceae</taxon>
        <taxon>Hymenobacter</taxon>
    </lineage>
</organism>
<feature type="binding site" evidence="4">
    <location>
        <position position="115"/>
    </location>
    <ligand>
        <name>D-ribulose 5-phosphate</name>
        <dbReference type="ChEBI" id="CHEBI:58121"/>
    </ligand>
</feature>
<dbReference type="InterPro" id="IPR004785">
    <property type="entry name" value="RpiB"/>
</dbReference>
<feature type="active site" description="Proton acceptor" evidence="3">
    <location>
        <position position="81"/>
    </location>
</feature>
<proteinExistence type="inferred from homology"/>
<dbReference type="STRING" id="1908236.BEN48_09730"/>
<dbReference type="AlphaFoldDB" id="A0A1G1TBW6"/>
<feature type="active site" description="Proton donor" evidence="3">
    <location>
        <position position="114"/>
    </location>
</feature>
<name>A0A1G1TBW6_9BACT</name>
<accession>A0A1G1TBW6</accession>
<gene>
    <name evidence="5" type="ORF">BEN48_09730</name>
</gene>
<dbReference type="Pfam" id="PF02502">
    <property type="entry name" value="LacAB_rpiB"/>
    <property type="match status" value="1"/>
</dbReference>
<keyword evidence="6" id="KW-1185">Reference proteome</keyword>
<dbReference type="NCBIfam" id="NF004051">
    <property type="entry name" value="PRK05571.1"/>
    <property type="match status" value="1"/>
</dbReference>
<dbReference type="GO" id="GO:0009052">
    <property type="term" value="P:pentose-phosphate shunt, non-oxidative branch"/>
    <property type="evidence" value="ECO:0007669"/>
    <property type="project" value="TreeGrafter"/>
</dbReference>
<dbReference type="GO" id="GO:0019316">
    <property type="term" value="P:D-allose catabolic process"/>
    <property type="evidence" value="ECO:0007669"/>
    <property type="project" value="TreeGrafter"/>
</dbReference>
<evidence type="ECO:0000313" key="6">
    <source>
        <dbReference type="Proteomes" id="UP000177791"/>
    </source>
</evidence>
<dbReference type="SUPFAM" id="SSF89623">
    <property type="entry name" value="Ribose/Galactose isomerase RpiB/AlsB"/>
    <property type="match status" value="1"/>
</dbReference>
<dbReference type="PANTHER" id="PTHR30345:SF0">
    <property type="entry name" value="DNA DAMAGE-REPAIR_TOLERATION PROTEIN DRT102"/>
    <property type="match status" value="1"/>
</dbReference>
<dbReference type="Proteomes" id="UP000177791">
    <property type="component" value="Unassembled WGS sequence"/>
</dbReference>
<protein>
    <submittedName>
        <fullName evidence="5">Ribose 5-phosphate isomerase B</fullName>
    </submittedName>
</protein>
<evidence type="ECO:0000256" key="3">
    <source>
        <dbReference type="PIRSR" id="PIRSR005384-1"/>
    </source>
</evidence>
<dbReference type="PANTHER" id="PTHR30345">
    <property type="entry name" value="RIBOSE-5-PHOSPHATE ISOMERASE B"/>
    <property type="match status" value="1"/>
</dbReference>
<dbReference type="EMBL" id="MDZC01000017">
    <property type="protein sequence ID" value="OGX88355.1"/>
    <property type="molecule type" value="Genomic_DNA"/>
</dbReference>
<feature type="binding site" evidence="4">
    <location>
        <position position="148"/>
    </location>
    <ligand>
        <name>D-ribulose 5-phosphate</name>
        <dbReference type="ChEBI" id="CHEBI:58121"/>
    </ligand>
</feature>
<feature type="binding site" evidence="4">
    <location>
        <position position="125"/>
    </location>
    <ligand>
        <name>D-ribulose 5-phosphate</name>
        <dbReference type="ChEBI" id="CHEBI:58121"/>
    </ligand>
</feature>
<comment type="caution">
    <text evidence="5">The sequence shown here is derived from an EMBL/GenBank/DDBJ whole genome shotgun (WGS) entry which is preliminary data.</text>
</comment>
<dbReference type="GO" id="GO:0004751">
    <property type="term" value="F:ribose-5-phosphate isomerase activity"/>
    <property type="evidence" value="ECO:0007669"/>
    <property type="project" value="TreeGrafter"/>
</dbReference>
<feature type="binding site" evidence="4">
    <location>
        <begin position="24"/>
        <end position="25"/>
    </location>
    <ligand>
        <name>D-ribulose 5-phosphate</name>
        <dbReference type="ChEBI" id="CHEBI:58121"/>
    </ligand>
</feature>
<dbReference type="Gene3D" id="3.40.1400.10">
    <property type="entry name" value="Sugar-phosphate isomerase, RpiB/LacA/LacB"/>
    <property type="match status" value="1"/>
</dbReference>
<evidence type="ECO:0000313" key="5">
    <source>
        <dbReference type="EMBL" id="OGX88355.1"/>
    </source>
</evidence>
<keyword evidence="2 5" id="KW-0413">Isomerase</keyword>